<accession>A0A4V1LTD7</accession>
<dbReference type="PROSITE" id="PS51257">
    <property type="entry name" value="PROKAR_LIPOPROTEIN"/>
    <property type="match status" value="1"/>
</dbReference>
<protein>
    <submittedName>
        <fullName evidence="2">Adenosine deaminase</fullName>
    </submittedName>
</protein>
<dbReference type="AlphaFoldDB" id="A0A4V1LTD7"/>
<reference evidence="2 3" key="1">
    <citation type="submission" date="2017-10" db="EMBL/GenBank/DDBJ databases">
        <title>Nyctiphanis sp. nov., isolated from the stomach of the euphausiid Nyctiphanes simplex (Hansen, 1911) in the Gulf of California.</title>
        <authorList>
            <person name="Gomez-Gil B."/>
            <person name="Aguilar-Mendez M."/>
            <person name="Lopez-Cortes A."/>
            <person name="Gomez-Gutierrez J."/>
            <person name="Roque A."/>
            <person name="Lang E."/>
            <person name="Gonzalez-Castillo A."/>
        </authorList>
    </citation>
    <scope>NUCLEOTIDE SEQUENCE [LARGE SCALE GENOMIC DNA]</scope>
    <source>
        <strain evidence="2 3">CAIM 600</strain>
    </source>
</reference>
<name>A0A4V1LTD7_9GAMM</name>
<feature type="chain" id="PRO_5020623325" evidence="1">
    <location>
        <begin position="22"/>
        <end position="121"/>
    </location>
</feature>
<keyword evidence="3" id="KW-1185">Reference proteome</keyword>
<feature type="signal peptide" evidence="1">
    <location>
        <begin position="1"/>
        <end position="21"/>
    </location>
</feature>
<dbReference type="RefSeq" id="WP_129120726.1">
    <property type="nucleotide sequence ID" value="NZ_PEIB01000001.1"/>
</dbReference>
<gene>
    <name evidence="2" type="ORF">CS022_01080</name>
</gene>
<dbReference type="OrthoDB" id="194242at2"/>
<evidence type="ECO:0000256" key="1">
    <source>
        <dbReference type="SAM" id="SignalP"/>
    </source>
</evidence>
<dbReference type="Proteomes" id="UP000290287">
    <property type="component" value="Unassembled WGS sequence"/>
</dbReference>
<dbReference type="EMBL" id="PEIB01000001">
    <property type="protein sequence ID" value="RXJ74838.1"/>
    <property type="molecule type" value="Genomic_DNA"/>
</dbReference>
<evidence type="ECO:0000313" key="3">
    <source>
        <dbReference type="Proteomes" id="UP000290287"/>
    </source>
</evidence>
<comment type="caution">
    <text evidence="2">The sequence shown here is derived from an EMBL/GenBank/DDBJ whole genome shotgun (WGS) entry which is preliminary data.</text>
</comment>
<sequence length="121" mass="12824">MKKNILSVVASTSLIALSGCASVMTHEEQTVNVKSSTNQPVEVSIEGQKVTTPGTVVLLRDGKDKVVRTADGSCEKETAVDKTITPVFFGNIILGGFPGSTTDAVTGKMWDYEDDVVVTCK</sequence>
<evidence type="ECO:0000313" key="2">
    <source>
        <dbReference type="EMBL" id="RXJ74838.1"/>
    </source>
</evidence>
<organism evidence="2 3">
    <name type="scientific">Veronia nyctiphanis</name>
    <dbReference type="NCBI Taxonomy" id="1278244"/>
    <lineage>
        <taxon>Bacteria</taxon>
        <taxon>Pseudomonadati</taxon>
        <taxon>Pseudomonadota</taxon>
        <taxon>Gammaproteobacteria</taxon>
        <taxon>Vibrionales</taxon>
        <taxon>Vibrionaceae</taxon>
        <taxon>Veronia</taxon>
    </lineage>
</organism>
<proteinExistence type="predicted"/>
<keyword evidence="1" id="KW-0732">Signal</keyword>